<dbReference type="CDD" id="cd01392">
    <property type="entry name" value="HTH_LacI"/>
    <property type="match status" value="1"/>
</dbReference>
<dbReference type="InterPro" id="IPR000843">
    <property type="entry name" value="HTH_LacI"/>
</dbReference>
<keyword evidence="1" id="KW-0678">Repressor</keyword>
<proteinExistence type="predicted"/>
<keyword evidence="3 6" id="KW-0238">DNA-binding</keyword>
<evidence type="ECO:0000256" key="1">
    <source>
        <dbReference type="ARBA" id="ARBA00022491"/>
    </source>
</evidence>
<dbReference type="EMBL" id="JBHUHO010000040">
    <property type="protein sequence ID" value="MFD2117463.1"/>
    <property type="molecule type" value="Genomic_DNA"/>
</dbReference>
<dbReference type="Pfam" id="PF00356">
    <property type="entry name" value="LacI"/>
    <property type="match status" value="1"/>
</dbReference>
<dbReference type="PROSITE" id="PS00356">
    <property type="entry name" value="HTH_LACI_1"/>
    <property type="match status" value="1"/>
</dbReference>
<evidence type="ECO:0000313" key="6">
    <source>
        <dbReference type="EMBL" id="MFD2117463.1"/>
    </source>
</evidence>
<dbReference type="RefSeq" id="WP_377774657.1">
    <property type="nucleotide sequence ID" value="NZ_JBHUHO010000040.1"/>
</dbReference>
<feature type="domain" description="HTH lacI-type" evidence="5">
    <location>
        <begin position="2"/>
        <end position="56"/>
    </location>
</feature>
<dbReference type="InterPro" id="IPR046335">
    <property type="entry name" value="LacI/GalR-like_sensor"/>
</dbReference>
<dbReference type="InterPro" id="IPR028082">
    <property type="entry name" value="Peripla_BP_I"/>
</dbReference>
<dbReference type="Proteomes" id="UP001597362">
    <property type="component" value="Unassembled WGS sequence"/>
</dbReference>
<name>A0ABW4YPL0_9BACL</name>
<reference evidence="7" key="1">
    <citation type="journal article" date="2019" name="Int. J. Syst. Evol. Microbiol.">
        <title>The Global Catalogue of Microorganisms (GCM) 10K type strain sequencing project: providing services to taxonomists for standard genome sequencing and annotation.</title>
        <authorList>
            <consortium name="The Broad Institute Genomics Platform"/>
            <consortium name="The Broad Institute Genome Sequencing Center for Infectious Disease"/>
            <person name="Wu L."/>
            <person name="Ma J."/>
        </authorList>
    </citation>
    <scope>NUCLEOTIDE SEQUENCE [LARGE SCALE GENOMIC DNA]</scope>
    <source>
        <strain evidence="7">GH52</strain>
    </source>
</reference>
<organism evidence="6 7">
    <name type="scientific">Paenibacillus yanchengensis</name>
    <dbReference type="NCBI Taxonomy" id="2035833"/>
    <lineage>
        <taxon>Bacteria</taxon>
        <taxon>Bacillati</taxon>
        <taxon>Bacillota</taxon>
        <taxon>Bacilli</taxon>
        <taxon>Bacillales</taxon>
        <taxon>Paenibacillaceae</taxon>
        <taxon>Paenibacillus</taxon>
    </lineage>
</organism>
<dbReference type="PROSITE" id="PS50932">
    <property type="entry name" value="HTH_LACI_2"/>
    <property type="match status" value="1"/>
</dbReference>
<evidence type="ECO:0000313" key="7">
    <source>
        <dbReference type="Proteomes" id="UP001597362"/>
    </source>
</evidence>
<dbReference type="Pfam" id="PF13377">
    <property type="entry name" value="Peripla_BP_3"/>
    <property type="match status" value="1"/>
</dbReference>
<dbReference type="InterPro" id="IPR010982">
    <property type="entry name" value="Lambda_DNA-bd_dom_sf"/>
</dbReference>
<dbReference type="SMART" id="SM00354">
    <property type="entry name" value="HTH_LACI"/>
    <property type="match status" value="1"/>
</dbReference>
<accession>A0ABW4YPL0</accession>
<gene>
    <name evidence="6" type="ORF">ACFSJH_17165</name>
</gene>
<evidence type="ECO:0000256" key="3">
    <source>
        <dbReference type="ARBA" id="ARBA00023125"/>
    </source>
</evidence>
<dbReference type="Gene3D" id="1.10.260.40">
    <property type="entry name" value="lambda repressor-like DNA-binding domains"/>
    <property type="match status" value="1"/>
</dbReference>
<dbReference type="SUPFAM" id="SSF47413">
    <property type="entry name" value="lambda repressor-like DNA-binding domains"/>
    <property type="match status" value="1"/>
</dbReference>
<dbReference type="SUPFAM" id="SSF53822">
    <property type="entry name" value="Periplasmic binding protein-like I"/>
    <property type="match status" value="1"/>
</dbReference>
<evidence type="ECO:0000256" key="2">
    <source>
        <dbReference type="ARBA" id="ARBA00023015"/>
    </source>
</evidence>
<evidence type="ECO:0000256" key="4">
    <source>
        <dbReference type="ARBA" id="ARBA00023163"/>
    </source>
</evidence>
<keyword evidence="2" id="KW-0805">Transcription regulation</keyword>
<dbReference type="Gene3D" id="3.40.50.2300">
    <property type="match status" value="2"/>
</dbReference>
<dbReference type="GO" id="GO:0003677">
    <property type="term" value="F:DNA binding"/>
    <property type="evidence" value="ECO:0007669"/>
    <property type="project" value="UniProtKB-KW"/>
</dbReference>
<dbReference type="PANTHER" id="PTHR30146:SF148">
    <property type="entry name" value="HTH-TYPE TRANSCRIPTIONAL REPRESSOR PURR-RELATED"/>
    <property type="match status" value="1"/>
</dbReference>
<dbReference type="PANTHER" id="PTHR30146">
    <property type="entry name" value="LACI-RELATED TRANSCRIPTIONAL REPRESSOR"/>
    <property type="match status" value="1"/>
</dbReference>
<comment type="caution">
    <text evidence="6">The sequence shown here is derived from an EMBL/GenBank/DDBJ whole genome shotgun (WGS) entry which is preliminary data.</text>
</comment>
<keyword evidence="7" id="KW-1185">Reference proteome</keyword>
<keyword evidence="4" id="KW-0804">Transcription</keyword>
<protein>
    <submittedName>
        <fullName evidence="6">LacI family DNA-binding transcriptional regulator</fullName>
    </submittedName>
</protein>
<sequence>MVSIKDIAKQAGVSISTVSYALNGNPKVTEGTRNKILAVAEELNYVPNAAARTLKMRETKIIGAFLTSFQGSFYGELLQGMKEEANKRGYDLVICSGKQSHRMLPERLMDGAVILDRQFADEQLLQYAKRGHKLVVLDRELQHPGIVQVLLDNKAGGTLAIDYLIRQGHKKIYTVTGPMASYDSQQRLAAAKLAIERNGTVEHHIIYGNFDKPSGVAAAEKIMAEYTEPVAVFCFNDEMAVGMYRALQGTTYTIGKDIHIIGFDHIDVSRYLQPKLATIDYSERHWGAVAAEQLIKLIQEEPVENERIYVSLVEADSVGVV</sequence>
<dbReference type="CDD" id="cd06267">
    <property type="entry name" value="PBP1_LacI_sugar_binding-like"/>
    <property type="match status" value="1"/>
</dbReference>
<evidence type="ECO:0000259" key="5">
    <source>
        <dbReference type="PROSITE" id="PS50932"/>
    </source>
</evidence>